<evidence type="ECO:0000313" key="2">
    <source>
        <dbReference type="Proteomes" id="UP000465785"/>
    </source>
</evidence>
<dbReference type="EMBL" id="AP022601">
    <property type="protein sequence ID" value="BBY93854.1"/>
    <property type="molecule type" value="Genomic_DNA"/>
</dbReference>
<accession>A0A9W4BK94</accession>
<dbReference type="KEGG" id="mgau:MGALJ_35230"/>
<evidence type="ECO:0000313" key="1">
    <source>
        <dbReference type="EMBL" id="BBY93854.1"/>
    </source>
</evidence>
<proteinExistence type="predicted"/>
<keyword evidence="2" id="KW-1185">Reference proteome</keyword>
<name>A0A9W4BK94_9MYCO</name>
<dbReference type="RefSeq" id="WP_232076178.1">
    <property type="nucleotide sequence ID" value="NZ_AP022601.1"/>
</dbReference>
<reference evidence="1 2" key="1">
    <citation type="journal article" date="2019" name="Emerg. Microbes Infect.">
        <title>Comprehensive subspecies identification of 175 nontuberculous mycobacteria species based on 7547 genomic profiles.</title>
        <authorList>
            <person name="Matsumoto Y."/>
            <person name="Kinjo T."/>
            <person name="Motooka D."/>
            <person name="Nabeya D."/>
            <person name="Jung N."/>
            <person name="Uechi K."/>
            <person name="Horii T."/>
            <person name="Iida T."/>
            <person name="Fujita J."/>
            <person name="Nakamura S."/>
        </authorList>
    </citation>
    <scope>NUCLEOTIDE SEQUENCE [LARGE SCALE GENOMIC DNA]</scope>
    <source>
        <strain evidence="1 2">JCM 6399</strain>
    </source>
</reference>
<organism evidence="1 2">
    <name type="scientific">Mycobacterium gallinarum</name>
    <dbReference type="NCBI Taxonomy" id="39689"/>
    <lineage>
        <taxon>Bacteria</taxon>
        <taxon>Bacillati</taxon>
        <taxon>Actinomycetota</taxon>
        <taxon>Actinomycetes</taxon>
        <taxon>Mycobacteriales</taxon>
        <taxon>Mycobacteriaceae</taxon>
        <taxon>Mycobacterium</taxon>
    </lineage>
</organism>
<protein>
    <submittedName>
        <fullName evidence="1">Uncharacterized protein</fullName>
    </submittedName>
</protein>
<dbReference type="AlphaFoldDB" id="A0A9W4BK94"/>
<gene>
    <name evidence="1" type="ORF">MGALJ_35230</name>
</gene>
<sequence length="57" mass="6155">MFSEGRIEVIEGGQLASGEFRGALEIVSQDDLFRRLGESPSDHDFAEQAAALDTAIT</sequence>
<dbReference type="Proteomes" id="UP000465785">
    <property type="component" value="Chromosome"/>
</dbReference>